<comment type="caution">
    <text evidence="2">The sequence shown here is derived from an EMBL/GenBank/DDBJ whole genome shotgun (WGS) entry which is preliminary data.</text>
</comment>
<organism evidence="2 3">
    <name type="scientific">Hydrogenophaga aromaticivorans</name>
    <dbReference type="NCBI Taxonomy" id="2610898"/>
    <lineage>
        <taxon>Bacteria</taxon>
        <taxon>Pseudomonadati</taxon>
        <taxon>Pseudomonadota</taxon>
        <taxon>Betaproteobacteria</taxon>
        <taxon>Burkholderiales</taxon>
        <taxon>Comamonadaceae</taxon>
        <taxon>Hydrogenophaga</taxon>
    </lineage>
</organism>
<evidence type="ECO:0000256" key="1">
    <source>
        <dbReference type="PROSITE-ProRule" id="PRU00023"/>
    </source>
</evidence>
<dbReference type="AlphaFoldDB" id="A0A7Y8H176"/>
<accession>A0A7Y8H176</accession>
<dbReference type="PROSITE" id="PS50297">
    <property type="entry name" value="ANK_REP_REGION"/>
    <property type="match status" value="1"/>
</dbReference>
<keyword evidence="3" id="KW-1185">Reference proteome</keyword>
<reference evidence="2 3" key="1">
    <citation type="submission" date="2019-09" db="EMBL/GenBank/DDBJ databases">
        <title>Hydrogenophaga aromatica sp. nov., isolated from a para-xylene-degrading enrichment culture.</title>
        <authorList>
            <person name="Tancsics A."/>
            <person name="Banerjee S."/>
        </authorList>
    </citation>
    <scope>NUCLEOTIDE SEQUENCE [LARGE SCALE GENOMIC DNA]</scope>
    <source>
        <strain evidence="2 3">D2P1</strain>
    </source>
</reference>
<proteinExistence type="predicted"/>
<sequence>MSDWKHQQMIKASAWPLAADLLAPDADFTARLDGGLVPLHWACREGKAGLLKHMIEHGANVHDHTDSGQSMLELAITSRNFQTVMLLIDRLKATAAPPPDEALKKRLNAAFSDGHPDARNRLQQTLRDWERIAKTAS</sequence>
<dbReference type="InterPro" id="IPR002110">
    <property type="entry name" value="Ankyrin_rpt"/>
</dbReference>
<feature type="repeat" description="ANK" evidence="1">
    <location>
        <begin position="34"/>
        <end position="66"/>
    </location>
</feature>
<dbReference type="Gene3D" id="1.25.40.20">
    <property type="entry name" value="Ankyrin repeat-containing domain"/>
    <property type="match status" value="1"/>
</dbReference>
<evidence type="ECO:0000313" key="2">
    <source>
        <dbReference type="EMBL" id="NWF47688.1"/>
    </source>
</evidence>
<dbReference type="PROSITE" id="PS50088">
    <property type="entry name" value="ANK_REPEAT"/>
    <property type="match status" value="1"/>
</dbReference>
<dbReference type="Proteomes" id="UP000545507">
    <property type="component" value="Unassembled WGS sequence"/>
</dbReference>
<name>A0A7Y8H176_9BURK</name>
<dbReference type="SMART" id="SM00248">
    <property type="entry name" value="ANK"/>
    <property type="match status" value="2"/>
</dbReference>
<gene>
    <name evidence="2" type="ORF">F3K02_20895</name>
</gene>
<dbReference type="InterPro" id="IPR036770">
    <property type="entry name" value="Ankyrin_rpt-contain_sf"/>
</dbReference>
<evidence type="ECO:0008006" key="4">
    <source>
        <dbReference type="Google" id="ProtNLM"/>
    </source>
</evidence>
<evidence type="ECO:0000313" key="3">
    <source>
        <dbReference type="Proteomes" id="UP000545507"/>
    </source>
</evidence>
<dbReference type="Pfam" id="PF12796">
    <property type="entry name" value="Ank_2"/>
    <property type="match status" value="1"/>
</dbReference>
<dbReference type="SUPFAM" id="SSF48403">
    <property type="entry name" value="Ankyrin repeat"/>
    <property type="match status" value="1"/>
</dbReference>
<dbReference type="EMBL" id="VYGV01000018">
    <property type="protein sequence ID" value="NWF47688.1"/>
    <property type="molecule type" value="Genomic_DNA"/>
</dbReference>
<protein>
    <recommendedName>
        <fullName evidence="4">Ankyrin repeat domain-containing protein</fullName>
    </recommendedName>
</protein>
<keyword evidence="1" id="KW-0040">ANK repeat</keyword>
<dbReference type="RefSeq" id="WP_177137585.1">
    <property type="nucleotide sequence ID" value="NZ_VYGV01000018.1"/>
</dbReference>